<dbReference type="InterPro" id="IPR003333">
    <property type="entry name" value="CMAS"/>
</dbReference>
<sequence>MTTLNTATPGASHQAIQHHYDVGNDFYQLWLDSTMTYSCAIWEEGETESALELAQIRKVDFHINQAKAKNAKRVLDIGCGWGTVLQRLVEVHGVEQAVGLTLSEAQKDWIAAKKHPQIEVNLESWLNYSPTEPFDAIISIGAFEHFVKPELSSNEKIDVYRTFFNRCHEWLKPGGSMSIQTIAYGKRKPEEVQKSLGAQFANQEIFPESDSPRLTEITAAAEGIFEVISIRNDRMDYVRTLQAWLTNFRSKRTEIINLVGKTVFERYERYLYLALLGFLTGDLLLLRLTFRRID</sequence>
<keyword evidence="5" id="KW-0443">Lipid metabolism</keyword>
<accession>A0A1Z4N252</accession>
<dbReference type="InterPro" id="IPR050723">
    <property type="entry name" value="CFA/CMAS"/>
</dbReference>
<dbReference type="GO" id="GO:0008610">
    <property type="term" value="P:lipid biosynthetic process"/>
    <property type="evidence" value="ECO:0007669"/>
    <property type="project" value="InterPro"/>
</dbReference>
<reference evidence="7 8" key="1">
    <citation type="submission" date="2017-06" db="EMBL/GenBank/DDBJ databases">
        <title>Genome sequencing of cyanobaciteial culture collection at National Institute for Environmental Studies (NIES).</title>
        <authorList>
            <person name="Hirose Y."/>
            <person name="Shimura Y."/>
            <person name="Fujisawa T."/>
            <person name="Nakamura Y."/>
            <person name="Kawachi M."/>
        </authorList>
    </citation>
    <scope>NUCLEOTIDE SEQUENCE [LARGE SCALE GENOMIC DNA]</scope>
    <source>
        <strain evidence="7 8">NIES-37</strain>
    </source>
</reference>
<protein>
    <recommendedName>
        <fullName evidence="9">Cyclopropane-fatty-acyl-phospholipid synthase</fullName>
    </recommendedName>
</protein>
<keyword evidence="2" id="KW-0489">Methyltransferase</keyword>
<keyword evidence="4" id="KW-0949">S-adenosyl-L-methionine</keyword>
<evidence type="ECO:0000313" key="8">
    <source>
        <dbReference type="Proteomes" id="UP000218785"/>
    </source>
</evidence>
<name>A0A1Z4N252_9CYAN</name>
<dbReference type="AlphaFoldDB" id="A0A1Z4N252"/>
<evidence type="ECO:0000256" key="4">
    <source>
        <dbReference type="ARBA" id="ARBA00022691"/>
    </source>
</evidence>
<dbReference type="Proteomes" id="UP000218785">
    <property type="component" value="Chromosome"/>
</dbReference>
<dbReference type="Gene3D" id="3.40.50.150">
    <property type="entry name" value="Vaccinia Virus protein VP39"/>
    <property type="match status" value="1"/>
</dbReference>
<dbReference type="PANTHER" id="PTHR43667">
    <property type="entry name" value="CYCLOPROPANE-FATTY-ACYL-PHOSPHOLIPID SYNTHASE"/>
    <property type="match status" value="1"/>
</dbReference>
<evidence type="ECO:0008006" key="9">
    <source>
        <dbReference type="Google" id="ProtNLM"/>
    </source>
</evidence>
<keyword evidence="6" id="KW-0472">Membrane</keyword>
<dbReference type="GO" id="GO:0008168">
    <property type="term" value="F:methyltransferase activity"/>
    <property type="evidence" value="ECO:0007669"/>
    <property type="project" value="UniProtKB-KW"/>
</dbReference>
<keyword evidence="3" id="KW-0808">Transferase</keyword>
<evidence type="ECO:0000256" key="3">
    <source>
        <dbReference type="ARBA" id="ARBA00022679"/>
    </source>
</evidence>
<keyword evidence="8" id="KW-1185">Reference proteome</keyword>
<dbReference type="EMBL" id="AP018248">
    <property type="protein sequence ID" value="BAY99796.1"/>
    <property type="molecule type" value="Genomic_DNA"/>
</dbReference>
<dbReference type="Pfam" id="PF02353">
    <property type="entry name" value="CMAS"/>
    <property type="match status" value="1"/>
</dbReference>
<evidence type="ECO:0000256" key="6">
    <source>
        <dbReference type="SAM" id="Phobius"/>
    </source>
</evidence>
<dbReference type="InterPro" id="IPR029063">
    <property type="entry name" value="SAM-dependent_MTases_sf"/>
</dbReference>
<feature type="transmembrane region" description="Helical" evidence="6">
    <location>
        <begin position="270"/>
        <end position="290"/>
    </location>
</feature>
<evidence type="ECO:0000256" key="1">
    <source>
        <dbReference type="ARBA" id="ARBA00010815"/>
    </source>
</evidence>
<dbReference type="CDD" id="cd02440">
    <property type="entry name" value="AdoMet_MTases"/>
    <property type="match status" value="1"/>
</dbReference>
<evidence type="ECO:0000256" key="5">
    <source>
        <dbReference type="ARBA" id="ARBA00023098"/>
    </source>
</evidence>
<keyword evidence="6" id="KW-0812">Transmembrane</keyword>
<dbReference type="GO" id="GO:0032259">
    <property type="term" value="P:methylation"/>
    <property type="evidence" value="ECO:0007669"/>
    <property type="project" value="UniProtKB-KW"/>
</dbReference>
<dbReference type="KEGG" id="ttq:NIES37_37790"/>
<keyword evidence="6" id="KW-1133">Transmembrane helix</keyword>
<organism evidence="7 8">
    <name type="scientific">Tolypothrix tenuis PCC 7101</name>
    <dbReference type="NCBI Taxonomy" id="231146"/>
    <lineage>
        <taxon>Bacteria</taxon>
        <taxon>Bacillati</taxon>
        <taxon>Cyanobacteriota</taxon>
        <taxon>Cyanophyceae</taxon>
        <taxon>Nostocales</taxon>
        <taxon>Tolypothrichaceae</taxon>
        <taxon>Tolypothrix</taxon>
    </lineage>
</organism>
<proteinExistence type="inferred from homology"/>
<dbReference type="RefSeq" id="WP_096578195.1">
    <property type="nucleotide sequence ID" value="NZ_CAWNJS010000001.1"/>
</dbReference>
<dbReference type="PIRSF" id="PIRSF003085">
    <property type="entry name" value="CMAS"/>
    <property type="match status" value="1"/>
</dbReference>
<dbReference type="PANTHER" id="PTHR43667:SF1">
    <property type="entry name" value="CYCLOPROPANE-FATTY-ACYL-PHOSPHOLIPID SYNTHASE"/>
    <property type="match status" value="1"/>
</dbReference>
<dbReference type="SUPFAM" id="SSF53335">
    <property type="entry name" value="S-adenosyl-L-methionine-dependent methyltransferases"/>
    <property type="match status" value="1"/>
</dbReference>
<gene>
    <name evidence="7" type="ORF">NIES37_37790</name>
</gene>
<evidence type="ECO:0000256" key="2">
    <source>
        <dbReference type="ARBA" id="ARBA00022603"/>
    </source>
</evidence>
<comment type="similarity">
    <text evidence="1">Belongs to the CFA/CMAS family.</text>
</comment>
<evidence type="ECO:0000313" key="7">
    <source>
        <dbReference type="EMBL" id="BAY99796.1"/>
    </source>
</evidence>